<feature type="region of interest" description="Disordered" evidence="1">
    <location>
        <begin position="10"/>
        <end position="35"/>
    </location>
</feature>
<dbReference type="GO" id="GO:0005509">
    <property type="term" value="F:calcium ion binding"/>
    <property type="evidence" value="ECO:0007669"/>
    <property type="project" value="InterPro"/>
</dbReference>
<dbReference type="Proteomes" id="UP000692954">
    <property type="component" value="Unassembled WGS sequence"/>
</dbReference>
<organism evidence="3 4">
    <name type="scientific">Paramecium sonneborni</name>
    <dbReference type="NCBI Taxonomy" id="65129"/>
    <lineage>
        <taxon>Eukaryota</taxon>
        <taxon>Sar</taxon>
        <taxon>Alveolata</taxon>
        <taxon>Ciliophora</taxon>
        <taxon>Intramacronucleata</taxon>
        <taxon>Oligohymenophorea</taxon>
        <taxon>Peniculida</taxon>
        <taxon>Parameciidae</taxon>
        <taxon>Paramecium</taxon>
    </lineage>
</organism>
<dbReference type="InterPro" id="IPR002048">
    <property type="entry name" value="EF_hand_dom"/>
</dbReference>
<proteinExistence type="predicted"/>
<dbReference type="AlphaFoldDB" id="A0A8S1PJL4"/>
<reference evidence="3" key="1">
    <citation type="submission" date="2021-01" db="EMBL/GenBank/DDBJ databases">
        <authorList>
            <consortium name="Genoscope - CEA"/>
            <person name="William W."/>
        </authorList>
    </citation>
    <scope>NUCLEOTIDE SEQUENCE</scope>
</reference>
<evidence type="ECO:0000313" key="3">
    <source>
        <dbReference type="EMBL" id="CAD8103290.1"/>
    </source>
</evidence>
<sequence>MINYQYEIRQKKQTLQQNPKNQSKGSKQQVTQKLPDDMESEIRDCFNFYDPSRTGFINRQNMRSILGNFGFINKTVKDIEEEIRDIVEETRDSFSLKDVIQLISKKWFENKGRDEEIDEIYELFVRKDRKVGLPEIKNVFAQYLDIQISDADILEFISDASKDKDGLTKEDIASKMGYI</sequence>
<comment type="caution">
    <text evidence="3">The sequence shown here is derived from an EMBL/GenBank/DDBJ whole genome shotgun (WGS) entry which is preliminary data.</text>
</comment>
<evidence type="ECO:0000259" key="2">
    <source>
        <dbReference type="PROSITE" id="PS50222"/>
    </source>
</evidence>
<gene>
    <name evidence="3" type="ORF">PSON_ATCC_30995.1.T0800006</name>
</gene>
<keyword evidence="4" id="KW-1185">Reference proteome</keyword>
<feature type="compositionally biased region" description="Polar residues" evidence="1">
    <location>
        <begin position="13"/>
        <end position="32"/>
    </location>
</feature>
<dbReference type="EMBL" id="CAJJDN010000080">
    <property type="protein sequence ID" value="CAD8103290.1"/>
    <property type="molecule type" value="Genomic_DNA"/>
</dbReference>
<dbReference type="PROSITE" id="PS50222">
    <property type="entry name" value="EF_HAND_2"/>
    <property type="match status" value="1"/>
</dbReference>
<evidence type="ECO:0000256" key="1">
    <source>
        <dbReference type="SAM" id="MobiDB-lite"/>
    </source>
</evidence>
<evidence type="ECO:0000313" key="4">
    <source>
        <dbReference type="Proteomes" id="UP000692954"/>
    </source>
</evidence>
<dbReference type="OrthoDB" id="296565at2759"/>
<name>A0A8S1PJL4_9CILI</name>
<feature type="domain" description="EF-hand" evidence="2">
    <location>
        <begin position="37"/>
        <end position="72"/>
    </location>
</feature>
<protein>
    <recommendedName>
        <fullName evidence="2">EF-hand domain-containing protein</fullName>
    </recommendedName>
</protein>
<accession>A0A8S1PJL4</accession>